<sequence>MPSFAITAENLPMGFPMITQAPTTKVVEMGHNAVLLCTAVGSPTPIISWVRDMLPIDTSNPRYTVLDSGIAIKKFYRGENSFDERDVFDWKLDLWLVCVPVHLIKLPVLKIAGRSRMEI</sequence>
<gene>
    <name evidence="2" type="ORF">G5I_10742</name>
</gene>
<dbReference type="InParanoid" id="F4WXQ2"/>
<dbReference type="eggNOG" id="KOG4228">
    <property type="taxonomic scope" value="Eukaryota"/>
</dbReference>
<dbReference type="AlphaFoldDB" id="F4WXQ2"/>
<dbReference type="EMBL" id="GL888427">
    <property type="protein sequence ID" value="EGI60980.1"/>
    <property type="molecule type" value="Genomic_DNA"/>
</dbReference>
<proteinExistence type="predicted"/>
<dbReference type="Pfam" id="PF13927">
    <property type="entry name" value="Ig_3"/>
    <property type="match status" value="1"/>
</dbReference>
<dbReference type="InterPro" id="IPR007110">
    <property type="entry name" value="Ig-like_dom"/>
</dbReference>
<keyword evidence="3" id="KW-1185">Reference proteome</keyword>
<evidence type="ECO:0000313" key="2">
    <source>
        <dbReference type="EMBL" id="EGI60980.1"/>
    </source>
</evidence>
<dbReference type="PROSITE" id="PS50835">
    <property type="entry name" value="IG_LIKE"/>
    <property type="match status" value="1"/>
</dbReference>
<evidence type="ECO:0000313" key="3">
    <source>
        <dbReference type="Proteomes" id="UP000007755"/>
    </source>
</evidence>
<feature type="domain" description="Ig-like" evidence="1">
    <location>
        <begin position="16"/>
        <end position="52"/>
    </location>
</feature>
<dbReference type="STRING" id="103372.F4WXQ2"/>
<name>F4WXQ2_ACREC</name>
<protein>
    <submittedName>
        <fullName evidence="2">Tyrosine-protein phosphatase Lar</fullName>
    </submittedName>
</protein>
<dbReference type="InterPro" id="IPR013783">
    <property type="entry name" value="Ig-like_fold"/>
</dbReference>
<evidence type="ECO:0000259" key="1">
    <source>
        <dbReference type="PROSITE" id="PS50835"/>
    </source>
</evidence>
<dbReference type="Gene3D" id="2.60.40.10">
    <property type="entry name" value="Immunoglobulins"/>
    <property type="match status" value="1"/>
</dbReference>
<reference evidence="2" key="1">
    <citation type="submission" date="2011-02" db="EMBL/GenBank/DDBJ databases">
        <title>The genome of the leaf-cutting ant Acromyrmex echinatior suggests key adaptations to social evolution and fungus farming.</title>
        <authorList>
            <person name="Nygaard S."/>
            <person name="Zhang G."/>
        </authorList>
    </citation>
    <scope>NUCLEOTIDE SEQUENCE</scope>
</reference>
<dbReference type="InterPro" id="IPR036179">
    <property type="entry name" value="Ig-like_dom_sf"/>
</dbReference>
<organism evidence="3">
    <name type="scientific">Acromyrmex echinatior</name>
    <name type="common">Panamanian leafcutter ant</name>
    <name type="synonym">Acromyrmex octospinosus echinatior</name>
    <dbReference type="NCBI Taxonomy" id="103372"/>
    <lineage>
        <taxon>Eukaryota</taxon>
        <taxon>Metazoa</taxon>
        <taxon>Ecdysozoa</taxon>
        <taxon>Arthropoda</taxon>
        <taxon>Hexapoda</taxon>
        <taxon>Insecta</taxon>
        <taxon>Pterygota</taxon>
        <taxon>Neoptera</taxon>
        <taxon>Endopterygota</taxon>
        <taxon>Hymenoptera</taxon>
        <taxon>Apocrita</taxon>
        <taxon>Aculeata</taxon>
        <taxon>Formicoidea</taxon>
        <taxon>Formicidae</taxon>
        <taxon>Myrmicinae</taxon>
        <taxon>Acromyrmex</taxon>
    </lineage>
</organism>
<dbReference type="Proteomes" id="UP000007755">
    <property type="component" value="Unassembled WGS sequence"/>
</dbReference>
<dbReference type="SUPFAM" id="SSF48726">
    <property type="entry name" value="Immunoglobulin"/>
    <property type="match status" value="1"/>
</dbReference>
<accession>F4WXQ2</accession>